<dbReference type="AlphaFoldDB" id="A0AAD1YKC6"/>
<protein>
    <submittedName>
        <fullName evidence="1">Uncharacterized protein</fullName>
    </submittedName>
</protein>
<organism evidence="1 2">
    <name type="scientific">Clostridium neonatale</name>
    <dbReference type="NCBI Taxonomy" id="137838"/>
    <lineage>
        <taxon>Bacteria</taxon>
        <taxon>Bacillati</taxon>
        <taxon>Bacillota</taxon>
        <taxon>Clostridia</taxon>
        <taxon>Eubacteriales</taxon>
        <taxon>Clostridiaceae</taxon>
        <taxon>Clostridium</taxon>
    </lineage>
</organism>
<dbReference type="Proteomes" id="UP001189143">
    <property type="component" value="Unassembled WGS sequence"/>
</dbReference>
<reference evidence="1" key="1">
    <citation type="submission" date="2022-10" db="EMBL/GenBank/DDBJ databases">
        <authorList>
            <person name="Aires J."/>
            <person name="Mesa V."/>
        </authorList>
    </citation>
    <scope>NUCLEOTIDE SEQUENCE</scope>
    <source>
        <strain evidence="1">Clostridium neonatale JD116</strain>
    </source>
</reference>
<sequence length="177" mass="20652">MEKDYKFIDEKLCTTTSELCNRLDISRKTLAEWSDKGCPKAARGWWPVWEVLIWRGILTTEENLSEANMKGTDEYSLNLKKLKYETEYKKQKAEEAAFENEIARGEYISKNEIVMELKRFLTVLKRSMLGYSRKVASEVSPYVDNDVARRIEKMIMELSTDALEQLSINGIYKANQK</sequence>
<evidence type="ECO:0000313" key="2">
    <source>
        <dbReference type="Proteomes" id="UP001189143"/>
    </source>
</evidence>
<name>A0AAD1YKC6_9CLOT</name>
<comment type="caution">
    <text evidence="1">The sequence shown here is derived from an EMBL/GenBank/DDBJ whole genome shotgun (WGS) entry which is preliminary data.</text>
</comment>
<gene>
    <name evidence="1" type="ORF">CNEO2_700012</name>
</gene>
<proteinExistence type="predicted"/>
<dbReference type="EMBL" id="CAMTCP010000271">
    <property type="protein sequence ID" value="CAI3676135.1"/>
    <property type="molecule type" value="Genomic_DNA"/>
</dbReference>
<dbReference type="RefSeq" id="WP_210886541.1">
    <property type="nucleotide sequence ID" value="NZ_CAMRXC010000258.1"/>
</dbReference>
<evidence type="ECO:0000313" key="1">
    <source>
        <dbReference type="EMBL" id="CAI3676135.1"/>
    </source>
</evidence>
<accession>A0AAD1YKC6</accession>